<evidence type="ECO:0000256" key="4">
    <source>
        <dbReference type="ARBA" id="ARBA00022771"/>
    </source>
</evidence>
<dbReference type="InterPro" id="IPR017907">
    <property type="entry name" value="Znf_RING_CS"/>
</dbReference>
<dbReference type="InterPro" id="IPR000253">
    <property type="entry name" value="FHA_dom"/>
</dbReference>
<dbReference type="Gene3D" id="3.30.40.10">
    <property type="entry name" value="Zinc/RING finger domain, C3HC4 (zinc finger)"/>
    <property type="match status" value="1"/>
</dbReference>
<dbReference type="GO" id="GO:0004842">
    <property type="term" value="F:ubiquitin-protein transferase activity"/>
    <property type="evidence" value="ECO:0007669"/>
    <property type="project" value="TreeGrafter"/>
</dbReference>
<dbReference type="SUPFAM" id="SSF57850">
    <property type="entry name" value="RING/U-box"/>
    <property type="match status" value="1"/>
</dbReference>
<dbReference type="AlphaFoldDB" id="A0A7R9GAY8"/>
<dbReference type="GO" id="GO:0008270">
    <property type="term" value="F:zinc ion binding"/>
    <property type="evidence" value="ECO:0007669"/>
    <property type="project" value="UniProtKB-KW"/>
</dbReference>
<feature type="domain" description="FHA" evidence="8">
    <location>
        <begin position="22"/>
        <end position="70"/>
    </location>
</feature>
<dbReference type="InterPro" id="IPR001841">
    <property type="entry name" value="Znf_RING"/>
</dbReference>
<dbReference type="SUPFAM" id="SSF49879">
    <property type="entry name" value="SMAD/FHA domain"/>
    <property type="match status" value="1"/>
</dbReference>
<evidence type="ECO:0000259" key="9">
    <source>
        <dbReference type="PROSITE" id="PS50089"/>
    </source>
</evidence>
<gene>
    <name evidence="10" type="ORF">NMOB1V02_LOCUS3403</name>
</gene>
<accession>A0A7R9GAY8</accession>
<dbReference type="PROSITE" id="PS50006">
    <property type="entry name" value="FHA_DOMAIN"/>
    <property type="match status" value="1"/>
</dbReference>
<dbReference type="InterPro" id="IPR018957">
    <property type="entry name" value="Znf_C3HC4_RING-type"/>
</dbReference>
<evidence type="ECO:0000256" key="2">
    <source>
        <dbReference type="ARBA" id="ARBA00017908"/>
    </source>
</evidence>
<feature type="compositionally biased region" description="Low complexity" evidence="7">
    <location>
        <begin position="138"/>
        <end position="151"/>
    </location>
</feature>
<evidence type="ECO:0000313" key="10">
    <source>
        <dbReference type="EMBL" id="CAD7275613.1"/>
    </source>
</evidence>
<dbReference type="GO" id="GO:0005634">
    <property type="term" value="C:nucleus"/>
    <property type="evidence" value="ECO:0007669"/>
    <property type="project" value="TreeGrafter"/>
</dbReference>
<sequence length="289" mass="32214">MKLVVLREGGSRMEVQLSKFLTSIGRDANSDVKICHPSVSRRHCIIRTTEHNVYMEVLSSSGALVNGALVRQGQTVDMRQGDKIAFRSNAIQLPTIVVDKTRIIRQQTLVADLDSELRRVIEAETEEPAQRRSRSRSVIRQQQQSSSSSSSPEVTSTLDAIVDAVTCSICMELVHNAVSPCQCLHAFCGGCLSAWVFRRGTPRVNCPKCRTSMRSVSANHVAASISAELEKVRPDDAKTPEDKTVSDQANRFAGKKVFHLADMFLAEYGSHSRNWRRRRLRNNHPSPTQ</sequence>
<feature type="domain" description="RING-type" evidence="9">
    <location>
        <begin position="167"/>
        <end position="210"/>
    </location>
</feature>
<evidence type="ECO:0000256" key="7">
    <source>
        <dbReference type="SAM" id="MobiDB-lite"/>
    </source>
</evidence>
<dbReference type="GO" id="GO:0016567">
    <property type="term" value="P:protein ubiquitination"/>
    <property type="evidence" value="ECO:0007669"/>
    <property type="project" value="TreeGrafter"/>
</dbReference>
<protein>
    <recommendedName>
        <fullName evidence="2">E3 ubiquitin-protein ligase CHFR</fullName>
    </recommendedName>
</protein>
<evidence type="ECO:0000256" key="5">
    <source>
        <dbReference type="ARBA" id="ARBA00022833"/>
    </source>
</evidence>
<dbReference type="InterPro" id="IPR008984">
    <property type="entry name" value="SMAD_FHA_dom_sf"/>
</dbReference>
<dbReference type="Gene3D" id="2.60.200.20">
    <property type="match status" value="1"/>
</dbReference>
<keyword evidence="5" id="KW-0862">Zinc</keyword>
<evidence type="ECO:0000256" key="1">
    <source>
        <dbReference type="ARBA" id="ARBA00005797"/>
    </source>
</evidence>
<proteinExistence type="inferred from homology"/>
<comment type="similarity">
    <text evidence="1">Belongs to the CHFR family.</text>
</comment>
<evidence type="ECO:0000256" key="6">
    <source>
        <dbReference type="PROSITE-ProRule" id="PRU00175"/>
    </source>
</evidence>
<dbReference type="SMART" id="SM00240">
    <property type="entry name" value="FHA"/>
    <property type="match status" value="1"/>
</dbReference>
<name>A0A7R9GAY8_9CRUS</name>
<dbReference type="SMART" id="SM00184">
    <property type="entry name" value="RING"/>
    <property type="match status" value="1"/>
</dbReference>
<feature type="region of interest" description="Disordered" evidence="7">
    <location>
        <begin position="125"/>
        <end position="154"/>
    </location>
</feature>
<dbReference type="GO" id="GO:0006511">
    <property type="term" value="P:ubiquitin-dependent protein catabolic process"/>
    <property type="evidence" value="ECO:0007669"/>
    <property type="project" value="TreeGrafter"/>
</dbReference>
<dbReference type="Pfam" id="PF00498">
    <property type="entry name" value="FHA"/>
    <property type="match status" value="1"/>
</dbReference>
<dbReference type="PANTHER" id="PTHR16079:SF4">
    <property type="entry name" value="E3 UBIQUITIN-PROTEIN LIGASE CHFR"/>
    <property type="match status" value="1"/>
</dbReference>
<evidence type="ECO:0000256" key="3">
    <source>
        <dbReference type="ARBA" id="ARBA00022723"/>
    </source>
</evidence>
<dbReference type="Pfam" id="PF00097">
    <property type="entry name" value="zf-C3HC4"/>
    <property type="match status" value="1"/>
</dbReference>
<dbReference type="EMBL" id="OA882487">
    <property type="protein sequence ID" value="CAD7275613.1"/>
    <property type="molecule type" value="Genomic_DNA"/>
</dbReference>
<dbReference type="OrthoDB" id="9049620at2759"/>
<dbReference type="InterPro" id="IPR013083">
    <property type="entry name" value="Znf_RING/FYVE/PHD"/>
</dbReference>
<dbReference type="CDD" id="cd00060">
    <property type="entry name" value="FHA"/>
    <property type="match status" value="1"/>
</dbReference>
<dbReference type="PANTHER" id="PTHR16079">
    <property type="entry name" value="UBIQUITIN LIGASE PROTEIN CHFR"/>
    <property type="match status" value="1"/>
</dbReference>
<keyword evidence="3" id="KW-0479">Metal-binding</keyword>
<evidence type="ECO:0000313" key="11">
    <source>
        <dbReference type="Proteomes" id="UP000678499"/>
    </source>
</evidence>
<reference evidence="10" key="1">
    <citation type="submission" date="2020-11" db="EMBL/GenBank/DDBJ databases">
        <authorList>
            <person name="Tran Van P."/>
        </authorList>
    </citation>
    <scope>NUCLEOTIDE SEQUENCE</scope>
</reference>
<keyword evidence="4 6" id="KW-0863">Zinc-finger</keyword>
<organism evidence="10">
    <name type="scientific">Notodromas monacha</name>
    <dbReference type="NCBI Taxonomy" id="399045"/>
    <lineage>
        <taxon>Eukaryota</taxon>
        <taxon>Metazoa</taxon>
        <taxon>Ecdysozoa</taxon>
        <taxon>Arthropoda</taxon>
        <taxon>Crustacea</taxon>
        <taxon>Oligostraca</taxon>
        <taxon>Ostracoda</taxon>
        <taxon>Podocopa</taxon>
        <taxon>Podocopida</taxon>
        <taxon>Cypridocopina</taxon>
        <taxon>Cypridoidea</taxon>
        <taxon>Cyprididae</taxon>
        <taxon>Notodromas</taxon>
    </lineage>
</organism>
<dbReference type="InterPro" id="IPR052256">
    <property type="entry name" value="E3_ubiquitin-ligase_CHFR"/>
</dbReference>
<dbReference type="Proteomes" id="UP000678499">
    <property type="component" value="Unassembled WGS sequence"/>
</dbReference>
<dbReference type="PROSITE" id="PS00518">
    <property type="entry name" value="ZF_RING_1"/>
    <property type="match status" value="1"/>
</dbReference>
<keyword evidence="11" id="KW-1185">Reference proteome</keyword>
<evidence type="ECO:0000259" key="8">
    <source>
        <dbReference type="PROSITE" id="PS50006"/>
    </source>
</evidence>
<dbReference type="PROSITE" id="PS50089">
    <property type="entry name" value="ZF_RING_2"/>
    <property type="match status" value="1"/>
</dbReference>
<dbReference type="EMBL" id="CAJPEX010000450">
    <property type="protein sequence ID" value="CAG0915765.1"/>
    <property type="molecule type" value="Genomic_DNA"/>
</dbReference>